<dbReference type="InterPro" id="IPR010718">
    <property type="entry name" value="DUF1294"/>
</dbReference>
<dbReference type="Proteomes" id="UP001165653">
    <property type="component" value="Unassembled WGS sequence"/>
</dbReference>
<accession>A0ABT3G732</accession>
<keyword evidence="2" id="KW-1133">Transmembrane helix</keyword>
<dbReference type="Pfam" id="PF06961">
    <property type="entry name" value="DUF1294"/>
    <property type="match status" value="1"/>
</dbReference>
<evidence type="ECO:0000256" key="2">
    <source>
        <dbReference type="SAM" id="Phobius"/>
    </source>
</evidence>
<feature type="transmembrane region" description="Helical" evidence="2">
    <location>
        <begin position="137"/>
        <end position="157"/>
    </location>
</feature>
<evidence type="ECO:0000313" key="4">
    <source>
        <dbReference type="Proteomes" id="UP001165653"/>
    </source>
</evidence>
<organism evidence="3 4">
    <name type="scientific">Luteolibacter rhizosphaerae</name>
    <dbReference type="NCBI Taxonomy" id="2989719"/>
    <lineage>
        <taxon>Bacteria</taxon>
        <taxon>Pseudomonadati</taxon>
        <taxon>Verrucomicrobiota</taxon>
        <taxon>Verrucomicrobiia</taxon>
        <taxon>Verrucomicrobiales</taxon>
        <taxon>Verrucomicrobiaceae</taxon>
        <taxon>Luteolibacter</taxon>
    </lineage>
</organism>
<name>A0ABT3G732_9BACT</name>
<dbReference type="EMBL" id="JAPDDR010000010">
    <property type="protein sequence ID" value="MCW1915666.1"/>
    <property type="molecule type" value="Genomic_DNA"/>
</dbReference>
<sequence length="172" mass="19830">MSRSPHPPPRGHRSRRDGRGREEQRPPARPGQVLPDGRRRGLRLGNWLAFLLLIALPCRALFELARLVDWRILSFGPICLTAASFFLYRHDKLQAQAGGWRIPETTLHFIDLIGGWPGGFLAQREYRHKTAKGSFQFIFWMTVALHQFLALDSLLAWRFTKELLRRFTSGGE</sequence>
<protein>
    <submittedName>
        <fullName evidence="3">DUF1294 domain-containing protein</fullName>
    </submittedName>
</protein>
<keyword evidence="2" id="KW-0812">Transmembrane</keyword>
<feature type="region of interest" description="Disordered" evidence="1">
    <location>
        <begin position="1"/>
        <end position="37"/>
    </location>
</feature>
<keyword evidence="2" id="KW-0472">Membrane</keyword>
<gene>
    <name evidence="3" type="ORF">OJ996_18920</name>
</gene>
<feature type="compositionally biased region" description="Basic and acidic residues" evidence="1">
    <location>
        <begin position="17"/>
        <end position="26"/>
    </location>
</feature>
<reference evidence="3" key="1">
    <citation type="submission" date="2022-10" db="EMBL/GenBank/DDBJ databases">
        <title>Luteolibacter sp. GHJ8, whole genome shotgun sequencing project.</title>
        <authorList>
            <person name="Zhao G."/>
            <person name="Shen L."/>
        </authorList>
    </citation>
    <scope>NUCLEOTIDE SEQUENCE</scope>
    <source>
        <strain evidence="3">GHJ8</strain>
    </source>
</reference>
<evidence type="ECO:0000256" key="1">
    <source>
        <dbReference type="SAM" id="MobiDB-lite"/>
    </source>
</evidence>
<keyword evidence="4" id="KW-1185">Reference proteome</keyword>
<evidence type="ECO:0000313" key="3">
    <source>
        <dbReference type="EMBL" id="MCW1915666.1"/>
    </source>
</evidence>
<proteinExistence type="predicted"/>
<comment type="caution">
    <text evidence="3">The sequence shown here is derived from an EMBL/GenBank/DDBJ whole genome shotgun (WGS) entry which is preliminary data.</text>
</comment>
<dbReference type="RefSeq" id="WP_264515221.1">
    <property type="nucleotide sequence ID" value="NZ_JAPDDR010000010.1"/>
</dbReference>
<feature type="transmembrane region" description="Helical" evidence="2">
    <location>
        <begin position="68"/>
        <end position="88"/>
    </location>
</feature>
<feature type="transmembrane region" description="Helical" evidence="2">
    <location>
        <begin position="44"/>
        <end position="62"/>
    </location>
</feature>